<feature type="region of interest" description="Disordered" evidence="4">
    <location>
        <begin position="235"/>
        <end position="261"/>
    </location>
</feature>
<keyword evidence="6" id="KW-0503">Monooxygenase</keyword>
<evidence type="ECO:0000256" key="2">
    <source>
        <dbReference type="ARBA" id="ARBA00022630"/>
    </source>
</evidence>
<dbReference type="EMBL" id="JAKXMK010000015">
    <property type="protein sequence ID" value="MCH6167753.1"/>
    <property type="molecule type" value="Genomic_DNA"/>
</dbReference>
<evidence type="ECO:0000259" key="5">
    <source>
        <dbReference type="Pfam" id="PF01494"/>
    </source>
</evidence>
<dbReference type="PRINTS" id="PR00420">
    <property type="entry name" value="RNGMNOXGNASE"/>
</dbReference>
<evidence type="ECO:0000256" key="3">
    <source>
        <dbReference type="ARBA" id="ARBA00022827"/>
    </source>
</evidence>
<dbReference type="Gene3D" id="3.30.70.2450">
    <property type="match status" value="1"/>
</dbReference>
<keyword evidence="7" id="KW-1185">Reference proteome</keyword>
<dbReference type="GO" id="GO:0004497">
    <property type="term" value="F:monooxygenase activity"/>
    <property type="evidence" value="ECO:0007669"/>
    <property type="project" value="UniProtKB-KW"/>
</dbReference>
<dbReference type="PANTHER" id="PTHR43004">
    <property type="entry name" value="TRK SYSTEM POTASSIUM UPTAKE PROTEIN"/>
    <property type="match status" value="1"/>
</dbReference>
<organism evidence="6 7">
    <name type="scientific">Pseudonocardia alaniniphila</name>
    <dbReference type="NCBI Taxonomy" id="75291"/>
    <lineage>
        <taxon>Bacteria</taxon>
        <taxon>Bacillati</taxon>
        <taxon>Actinomycetota</taxon>
        <taxon>Actinomycetes</taxon>
        <taxon>Pseudonocardiales</taxon>
        <taxon>Pseudonocardiaceae</taxon>
        <taxon>Pseudonocardia</taxon>
    </lineage>
</organism>
<name>A0ABS9TH88_9PSEU</name>
<sequence length="556" mass="59674">MAENVLIVGAGPVGLTAGVELRRRGVECRIIDRLLAPIPYAKAVGVQPRTLELWESAGVLARALDASTPMRGQLVYVNGEQVARVDFELPPEVPYGFAALPQYETERLLEQRYNELGGHVERGVELVRFEQDAEGVSVKLRGPDGESQLRAGYLIGADGAHSTVRKGLGLKFEGDAFPEQYMLGDVEVDWHQPSGYAVRAQHIADGGNVDDLLVAIPLPGRRRYRVSMLVPEELSAQDNGSTLSHDGDGAEKSVEHGMSAGPRPELRHIQAVLDRLAPEPTHASHLRWSSVFRISHRIVDSYGSDRVFVAGDAAHIHPPTGAQGMNTGIQDAVALAWRIALAVQGDAADGLLASYDAERRPVGEEVVGRTVRHARSGYQNDDPATIMLREAQLLVSYPDSPIVSGDNGAGELKGGPAPGERAPDCRGLRRASVAFPLRLYEVLDGCRHTLLVYVDQAEQIAELAAAGAAIARPRERDHLDARIVLADGVDIPDNVADGLLGGTPVPVLRDAAGEFRGAYSAVGGCCYLVRPDGHVGYRAARLRGDDLAAHLALVFA</sequence>
<feature type="compositionally biased region" description="Basic and acidic residues" evidence="4">
    <location>
        <begin position="245"/>
        <end position="255"/>
    </location>
</feature>
<evidence type="ECO:0000256" key="1">
    <source>
        <dbReference type="ARBA" id="ARBA00001974"/>
    </source>
</evidence>
<dbReference type="InterPro" id="IPR036188">
    <property type="entry name" value="FAD/NAD-bd_sf"/>
</dbReference>
<dbReference type="RefSeq" id="WP_241038254.1">
    <property type="nucleotide sequence ID" value="NZ_BAAAJF010000019.1"/>
</dbReference>
<keyword evidence="6" id="KW-0560">Oxidoreductase</keyword>
<dbReference type="InterPro" id="IPR050641">
    <property type="entry name" value="RIFMO-like"/>
</dbReference>
<reference evidence="6 7" key="1">
    <citation type="submission" date="2022-03" db="EMBL/GenBank/DDBJ databases">
        <title>Pseudonocardia alaer sp. nov., a novel actinomycete isolated from reed forest soil.</title>
        <authorList>
            <person name="Wang L."/>
        </authorList>
    </citation>
    <scope>NUCLEOTIDE SEQUENCE [LARGE SCALE GENOMIC DNA]</scope>
    <source>
        <strain evidence="6 7">Y-16303</strain>
    </source>
</reference>
<dbReference type="InterPro" id="IPR002938">
    <property type="entry name" value="FAD-bd"/>
</dbReference>
<dbReference type="Gene3D" id="3.50.50.60">
    <property type="entry name" value="FAD/NAD(P)-binding domain"/>
    <property type="match status" value="1"/>
</dbReference>
<proteinExistence type="predicted"/>
<comment type="caution">
    <text evidence="6">The sequence shown here is derived from an EMBL/GenBank/DDBJ whole genome shotgun (WGS) entry which is preliminary data.</text>
</comment>
<feature type="domain" description="FAD-binding" evidence="5">
    <location>
        <begin position="4"/>
        <end position="369"/>
    </location>
</feature>
<evidence type="ECO:0000256" key="4">
    <source>
        <dbReference type="SAM" id="MobiDB-lite"/>
    </source>
</evidence>
<dbReference type="SUPFAM" id="SSF51905">
    <property type="entry name" value="FAD/NAD(P)-binding domain"/>
    <property type="match status" value="1"/>
</dbReference>
<accession>A0ABS9TH88</accession>
<dbReference type="Gene3D" id="3.40.30.120">
    <property type="match status" value="1"/>
</dbReference>
<comment type="cofactor">
    <cofactor evidence="1">
        <name>FAD</name>
        <dbReference type="ChEBI" id="CHEBI:57692"/>
    </cofactor>
</comment>
<evidence type="ECO:0000313" key="7">
    <source>
        <dbReference type="Proteomes" id="UP001299970"/>
    </source>
</evidence>
<evidence type="ECO:0000313" key="6">
    <source>
        <dbReference type="EMBL" id="MCH6167753.1"/>
    </source>
</evidence>
<dbReference type="PANTHER" id="PTHR43004:SF19">
    <property type="entry name" value="BINDING MONOOXYGENASE, PUTATIVE (JCVI)-RELATED"/>
    <property type="match status" value="1"/>
</dbReference>
<dbReference type="Proteomes" id="UP001299970">
    <property type="component" value="Unassembled WGS sequence"/>
</dbReference>
<dbReference type="Pfam" id="PF01494">
    <property type="entry name" value="FAD_binding_3"/>
    <property type="match status" value="1"/>
</dbReference>
<protein>
    <submittedName>
        <fullName evidence="6">FAD-dependent monooxygenase</fullName>
    </submittedName>
</protein>
<keyword evidence="2" id="KW-0285">Flavoprotein</keyword>
<keyword evidence="3" id="KW-0274">FAD</keyword>
<gene>
    <name evidence="6" type="ORF">MMF94_18860</name>
</gene>